<comment type="subunit">
    <text evidence="2">Monomer.</text>
</comment>
<dbReference type="InterPro" id="IPR000866">
    <property type="entry name" value="AhpC/TSA"/>
</dbReference>
<reference evidence="15 16" key="1">
    <citation type="submission" date="2019-02" db="EMBL/GenBank/DDBJ databases">
        <title>Deep-cultivation of Planctomycetes and their phenomic and genomic characterization uncovers novel biology.</title>
        <authorList>
            <person name="Wiegand S."/>
            <person name="Jogler M."/>
            <person name="Boedeker C."/>
            <person name="Pinto D."/>
            <person name="Vollmers J."/>
            <person name="Rivas-Marin E."/>
            <person name="Kohn T."/>
            <person name="Peeters S.H."/>
            <person name="Heuer A."/>
            <person name="Rast P."/>
            <person name="Oberbeckmann S."/>
            <person name="Bunk B."/>
            <person name="Jeske O."/>
            <person name="Meyerdierks A."/>
            <person name="Storesund J.E."/>
            <person name="Kallscheuer N."/>
            <person name="Luecker S."/>
            <person name="Lage O.M."/>
            <person name="Pohl T."/>
            <person name="Merkel B.J."/>
            <person name="Hornburger P."/>
            <person name="Mueller R.-W."/>
            <person name="Bruemmer F."/>
            <person name="Labrenz M."/>
            <person name="Spormann A.M."/>
            <person name="Op Den Camp H."/>
            <person name="Overmann J."/>
            <person name="Amann R."/>
            <person name="Jetten M.S.M."/>
            <person name="Mascher T."/>
            <person name="Medema M.H."/>
            <person name="Devos D.P."/>
            <person name="Kaster A.-K."/>
            <person name="Ovreas L."/>
            <person name="Rohde M."/>
            <person name="Galperin M.Y."/>
            <person name="Jogler C."/>
        </authorList>
    </citation>
    <scope>NUCLEOTIDE SEQUENCE [LARGE SCALE GENOMIC DNA]</scope>
    <source>
        <strain evidence="15 16">Poly51</strain>
    </source>
</reference>
<evidence type="ECO:0000256" key="1">
    <source>
        <dbReference type="ARBA" id="ARBA00003330"/>
    </source>
</evidence>
<dbReference type="GO" id="GO:0034599">
    <property type="term" value="P:cellular response to oxidative stress"/>
    <property type="evidence" value="ECO:0007669"/>
    <property type="project" value="TreeGrafter"/>
</dbReference>
<dbReference type="InterPro" id="IPR050924">
    <property type="entry name" value="Peroxiredoxin_BCP/PrxQ"/>
</dbReference>
<feature type="domain" description="Thioredoxin" evidence="14">
    <location>
        <begin position="30"/>
        <end position="195"/>
    </location>
</feature>
<evidence type="ECO:0000256" key="4">
    <source>
        <dbReference type="ARBA" id="ARBA00022559"/>
    </source>
</evidence>
<dbReference type="Pfam" id="PF00578">
    <property type="entry name" value="AhpC-TSA"/>
    <property type="match status" value="1"/>
</dbReference>
<dbReference type="PANTHER" id="PTHR42801:SF4">
    <property type="entry name" value="AHPC_TSA FAMILY PROTEIN"/>
    <property type="match status" value="1"/>
</dbReference>
<dbReference type="EMBL" id="SJPW01000007">
    <property type="protein sequence ID" value="TWU47270.1"/>
    <property type="molecule type" value="Genomic_DNA"/>
</dbReference>
<dbReference type="CDD" id="cd03017">
    <property type="entry name" value="PRX_BCP"/>
    <property type="match status" value="1"/>
</dbReference>
<evidence type="ECO:0000256" key="3">
    <source>
        <dbReference type="ARBA" id="ARBA00013017"/>
    </source>
</evidence>
<dbReference type="PROSITE" id="PS51352">
    <property type="entry name" value="THIOREDOXIN_2"/>
    <property type="match status" value="1"/>
</dbReference>
<dbReference type="EC" id="1.11.1.24" evidence="3"/>
<keyword evidence="5" id="KW-0049">Antioxidant</keyword>
<dbReference type="OrthoDB" id="9812811at2"/>
<evidence type="ECO:0000256" key="8">
    <source>
        <dbReference type="ARBA" id="ARBA00023284"/>
    </source>
</evidence>
<keyword evidence="7" id="KW-1015">Disulfide bond</keyword>
<dbReference type="GO" id="GO:0005737">
    <property type="term" value="C:cytoplasm"/>
    <property type="evidence" value="ECO:0007669"/>
    <property type="project" value="TreeGrafter"/>
</dbReference>
<dbReference type="FunFam" id="3.40.30.10:FF:000007">
    <property type="entry name" value="Thioredoxin-dependent thiol peroxidase"/>
    <property type="match status" value="1"/>
</dbReference>
<feature type="chain" id="PRO_5022834691" description="thioredoxin-dependent peroxiredoxin" evidence="13">
    <location>
        <begin position="22"/>
        <end position="195"/>
    </location>
</feature>
<evidence type="ECO:0000256" key="10">
    <source>
        <dbReference type="ARBA" id="ARBA00038489"/>
    </source>
</evidence>
<accession>A0A5C6EFB3</accession>
<dbReference type="InterPro" id="IPR036249">
    <property type="entry name" value="Thioredoxin-like_sf"/>
</dbReference>
<protein>
    <recommendedName>
        <fullName evidence="3">thioredoxin-dependent peroxiredoxin</fullName>
        <ecNumber evidence="3">1.11.1.24</ecNumber>
    </recommendedName>
    <alternativeName>
        <fullName evidence="9">Thioredoxin peroxidase</fullName>
    </alternativeName>
    <alternativeName>
        <fullName evidence="11">Thioredoxin-dependent peroxiredoxin Bcp</fullName>
    </alternativeName>
</protein>
<name>A0A5C6EFB3_9BACT</name>
<comment type="similarity">
    <text evidence="10">Belongs to the peroxiredoxin family. BCP/PrxQ subfamily.</text>
</comment>
<dbReference type="InterPro" id="IPR013766">
    <property type="entry name" value="Thioredoxin_domain"/>
</dbReference>
<comment type="caution">
    <text evidence="15">The sequence shown here is derived from an EMBL/GenBank/DDBJ whole genome shotgun (WGS) entry which is preliminary data.</text>
</comment>
<proteinExistence type="inferred from homology"/>
<evidence type="ECO:0000256" key="5">
    <source>
        <dbReference type="ARBA" id="ARBA00022862"/>
    </source>
</evidence>
<organism evidence="15 16">
    <name type="scientific">Rubripirellula tenax</name>
    <dbReference type="NCBI Taxonomy" id="2528015"/>
    <lineage>
        <taxon>Bacteria</taxon>
        <taxon>Pseudomonadati</taxon>
        <taxon>Planctomycetota</taxon>
        <taxon>Planctomycetia</taxon>
        <taxon>Pirellulales</taxon>
        <taxon>Pirellulaceae</taxon>
        <taxon>Rubripirellula</taxon>
    </lineage>
</organism>
<evidence type="ECO:0000256" key="6">
    <source>
        <dbReference type="ARBA" id="ARBA00023002"/>
    </source>
</evidence>
<dbReference type="Gene3D" id="3.40.30.10">
    <property type="entry name" value="Glutaredoxin"/>
    <property type="match status" value="1"/>
</dbReference>
<evidence type="ECO:0000256" key="12">
    <source>
        <dbReference type="ARBA" id="ARBA00049091"/>
    </source>
</evidence>
<evidence type="ECO:0000256" key="9">
    <source>
        <dbReference type="ARBA" id="ARBA00032824"/>
    </source>
</evidence>
<gene>
    <name evidence="15" type="primary">bcp_4</name>
    <name evidence="15" type="ORF">Poly51_50690</name>
</gene>
<keyword evidence="6 15" id="KW-0560">Oxidoreductase</keyword>
<dbReference type="SUPFAM" id="SSF52833">
    <property type="entry name" value="Thioredoxin-like"/>
    <property type="match status" value="1"/>
</dbReference>
<evidence type="ECO:0000259" key="14">
    <source>
        <dbReference type="PROSITE" id="PS51352"/>
    </source>
</evidence>
<dbReference type="GO" id="GO:0045454">
    <property type="term" value="P:cell redox homeostasis"/>
    <property type="evidence" value="ECO:0007669"/>
    <property type="project" value="TreeGrafter"/>
</dbReference>
<evidence type="ECO:0000313" key="15">
    <source>
        <dbReference type="EMBL" id="TWU47270.1"/>
    </source>
</evidence>
<evidence type="ECO:0000256" key="11">
    <source>
        <dbReference type="ARBA" id="ARBA00042639"/>
    </source>
</evidence>
<dbReference type="PANTHER" id="PTHR42801">
    <property type="entry name" value="THIOREDOXIN-DEPENDENT PEROXIDE REDUCTASE"/>
    <property type="match status" value="1"/>
</dbReference>
<feature type="signal peptide" evidence="13">
    <location>
        <begin position="1"/>
        <end position="21"/>
    </location>
</feature>
<keyword evidence="13" id="KW-0732">Signal</keyword>
<evidence type="ECO:0000256" key="13">
    <source>
        <dbReference type="SAM" id="SignalP"/>
    </source>
</evidence>
<evidence type="ECO:0000256" key="2">
    <source>
        <dbReference type="ARBA" id="ARBA00011245"/>
    </source>
</evidence>
<dbReference type="AlphaFoldDB" id="A0A5C6EFB3"/>
<dbReference type="Proteomes" id="UP000318288">
    <property type="component" value="Unassembled WGS sequence"/>
</dbReference>
<keyword evidence="4 15" id="KW-0575">Peroxidase</keyword>
<sequence length="195" mass="20829" precursor="true">MLKIAFLMTTVVASLFVVATAKGKDSVPGVAVGDPPPSFELQDDTGKTWKSSDHFGKGPVVIYFYPADMTGGCTAQACGFRDNAEAIKKAGAEVIGISGDTVGNHQLFKQAHALNFTLLADIEGDVAKQFGVPVTVGEKSVNATIAGTDHRLVRNVTAKRWTFVVSSDGKVVYKDDAVKAKQDSERVLEVLERLK</sequence>
<comment type="function">
    <text evidence="1">Thiol-specific peroxidase that catalyzes the reduction of hydrogen peroxide and organic hydroperoxides to water and alcohols, respectively. Plays a role in cell protection against oxidative stress by detoxifying peroxides and as sensor of hydrogen peroxide-mediated signaling events.</text>
</comment>
<dbReference type="GO" id="GO:0008379">
    <property type="term" value="F:thioredoxin peroxidase activity"/>
    <property type="evidence" value="ECO:0007669"/>
    <property type="project" value="TreeGrafter"/>
</dbReference>
<evidence type="ECO:0000256" key="7">
    <source>
        <dbReference type="ARBA" id="ARBA00023157"/>
    </source>
</evidence>
<comment type="catalytic activity">
    <reaction evidence="12">
        <text>a hydroperoxide + [thioredoxin]-dithiol = an alcohol + [thioredoxin]-disulfide + H2O</text>
        <dbReference type="Rhea" id="RHEA:62620"/>
        <dbReference type="Rhea" id="RHEA-COMP:10698"/>
        <dbReference type="Rhea" id="RHEA-COMP:10700"/>
        <dbReference type="ChEBI" id="CHEBI:15377"/>
        <dbReference type="ChEBI" id="CHEBI:29950"/>
        <dbReference type="ChEBI" id="CHEBI:30879"/>
        <dbReference type="ChEBI" id="CHEBI:35924"/>
        <dbReference type="ChEBI" id="CHEBI:50058"/>
        <dbReference type="EC" id="1.11.1.24"/>
    </reaction>
</comment>
<dbReference type="RefSeq" id="WP_146460952.1">
    <property type="nucleotide sequence ID" value="NZ_SJPW01000007.1"/>
</dbReference>
<evidence type="ECO:0000313" key="16">
    <source>
        <dbReference type="Proteomes" id="UP000318288"/>
    </source>
</evidence>
<keyword evidence="16" id="KW-1185">Reference proteome</keyword>
<keyword evidence="8" id="KW-0676">Redox-active center</keyword>